<comment type="caution">
    <text evidence="2">The sequence shown here is derived from an EMBL/GenBank/DDBJ whole genome shotgun (WGS) entry which is preliminary data.</text>
</comment>
<accession>A0A4D4KTJ4</accession>
<evidence type="ECO:0000256" key="1">
    <source>
        <dbReference type="SAM" id="MobiDB-lite"/>
    </source>
</evidence>
<name>A0A4D4KTJ4_9ACTN</name>
<evidence type="ECO:0000313" key="2">
    <source>
        <dbReference type="EMBL" id="GDY49179.1"/>
    </source>
</evidence>
<proteinExistence type="predicted"/>
<organism evidence="2 3">
    <name type="scientific">Streptomyces antimycoticus</name>
    <dbReference type="NCBI Taxonomy" id="68175"/>
    <lineage>
        <taxon>Bacteria</taxon>
        <taxon>Bacillati</taxon>
        <taxon>Actinomycetota</taxon>
        <taxon>Actinomycetes</taxon>
        <taxon>Kitasatosporales</taxon>
        <taxon>Streptomycetaceae</taxon>
        <taxon>Streptomyces</taxon>
        <taxon>Streptomyces violaceusniger group</taxon>
    </lineage>
</organism>
<feature type="region of interest" description="Disordered" evidence="1">
    <location>
        <begin position="15"/>
        <end position="53"/>
    </location>
</feature>
<keyword evidence="3" id="KW-1185">Reference proteome</keyword>
<dbReference type="AlphaFoldDB" id="A0A4D4KTJ4"/>
<evidence type="ECO:0000313" key="3">
    <source>
        <dbReference type="Proteomes" id="UP000299290"/>
    </source>
</evidence>
<dbReference type="Proteomes" id="UP000299290">
    <property type="component" value="Unassembled WGS sequence"/>
</dbReference>
<protein>
    <submittedName>
        <fullName evidence="2">Uncharacterized protein</fullName>
    </submittedName>
</protein>
<dbReference type="EMBL" id="BJHV01000002">
    <property type="protein sequence ID" value="GDY49179.1"/>
    <property type="molecule type" value="Genomic_DNA"/>
</dbReference>
<gene>
    <name evidence="2" type="ORF">SANT12839_100610</name>
</gene>
<reference evidence="2 3" key="1">
    <citation type="journal article" date="2020" name="Int. J. Syst. Evol. Microbiol.">
        <title>Reclassification of Streptomyces castelarensis and Streptomyces sporoclivatus as later heterotypic synonyms of Streptomyces antimycoticus.</title>
        <authorList>
            <person name="Komaki H."/>
            <person name="Tamura T."/>
        </authorList>
    </citation>
    <scope>NUCLEOTIDE SEQUENCE [LARGE SCALE GENOMIC DNA]</scope>
    <source>
        <strain evidence="2 3">NBRC 12839</strain>
    </source>
</reference>
<sequence length="89" mass="9162">MQRLSGSEAVLRAVSALGPGRDAPAQSPGADARGVGTTNSRHHEGPPTPAGGLQELAKQIAGHPYWCGPAGTPAARMELKELARREAGR</sequence>